<dbReference type="PANTHER" id="PTHR43408">
    <property type="entry name" value="FMN REDUCTASE (NADPH)"/>
    <property type="match status" value="1"/>
</dbReference>
<dbReference type="InterPro" id="IPR029039">
    <property type="entry name" value="Flavoprotein-like_sf"/>
</dbReference>
<keyword evidence="3" id="KW-0560">Oxidoreductase</keyword>
<keyword evidence="2" id="KW-0288">FMN</keyword>
<evidence type="ECO:0000313" key="6">
    <source>
        <dbReference type="Proteomes" id="UP000321720"/>
    </source>
</evidence>
<gene>
    <name evidence="5" type="ORF">CCO02nite_24150</name>
</gene>
<dbReference type="InterPro" id="IPR023932">
    <property type="entry name" value="CE1759_FMN_reduct"/>
</dbReference>
<feature type="domain" description="NADPH-dependent FMN reductase-like" evidence="4">
    <location>
        <begin position="17"/>
        <end position="165"/>
    </location>
</feature>
<protein>
    <submittedName>
        <fullName evidence="5">FMN reductase</fullName>
    </submittedName>
</protein>
<dbReference type="NCBIfam" id="TIGR04037">
    <property type="entry name" value="LLM_duo_CE1759"/>
    <property type="match status" value="1"/>
</dbReference>
<comment type="caution">
    <text evidence="5">The sequence shown here is derived from an EMBL/GenBank/DDBJ whole genome shotgun (WGS) entry which is preliminary data.</text>
</comment>
<dbReference type="EMBL" id="BJWG01000011">
    <property type="protein sequence ID" value="GEL95757.1"/>
    <property type="molecule type" value="Genomic_DNA"/>
</dbReference>
<accession>A0A511JCM8</accession>
<dbReference type="Gene3D" id="3.40.50.360">
    <property type="match status" value="1"/>
</dbReference>
<dbReference type="GO" id="GO:0016491">
    <property type="term" value="F:oxidoreductase activity"/>
    <property type="evidence" value="ECO:0007669"/>
    <property type="project" value="UniProtKB-KW"/>
</dbReference>
<proteinExistence type="predicted"/>
<reference evidence="5 6" key="1">
    <citation type="submission" date="2019-07" db="EMBL/GenBank/DDBJ databases">
        <title>Whole genome shotgun sequence of Cellulomonas composti NBRC 100758.</title>
        <authorList>
            <person name="Hosoyama A."/>
            <person name="Uohara A."/>
            <person name="Ohji S."/>
            <person name="Ichikawa N."/>
        </authorList>
    </citation>
    <scope>NUCLEOTIDE SEQUENCE [LARGE SCALE GENOMIC DNA]</scope>
    <source>
        <strain evidence="5 6">NBRC 100758</strain>
    </source>
</reference>
<keyword evidence="6" id="KW-1185">Reference proteome</keyword>
<organism evidence="5 6">
    <name type="scientific">Cellulomonas composti</name>
    <dbReference type="NCBI Taxonomy" id="266130"/>
    <lineage>
        <taxon>Bacteria</taxon>
        <taxon>Bacillati</taxon>
        <taxon>Actinomycetota</taxon>
        <taxon>Actinomycetes</taxon>
        <taxon>Micrococcales</taxon>
        <taxon>Cellulomonadaceae</taxon>
        <taxon>Cellulomonas</taxon>
    </lineage>
</organism>
<evidence type="ECO:0000256" key="2">
    <source>
        <dbReference type="ARBA" id="ARBA00022643"/>
    </source>
</evidence>
<dbReference type="Pfam" id="PF03358">
    <property type="entry name" value="FMN_red"/>
    <property type="match status" value="1"/>
</dbReference>
<dbReference type="PANTHER" id="PTHR43408:SF2">
    <property type="entry name" value="FMN REDUCTASE (NADPH)"/>
    <property type="match status" value="1"/>
</dbReference>
<evidence type="ECO:0000256" key="3">
    <source>
        <dbReference type="ARBA" id="ARBA00023002"/>
    </source>
</evidence>
<keyword evidence="1" id="KW-0285">Flavoprotein</keyword>
<evidence type="ECO:0000259" key="4">
    <source>
        <dbReference type="Pfam" id="PF03358"/>
    </source>
</evidence>
<sequence>MSINGLPGGNMSQERSLVVVSSGVSQPSSTRLLADRIAAATVEELAARGVTARVTTIELRDLAHEVVNMTLTGFASGPLADALAKVSAADGLVVVTPVFTASYSGLFKSFVDVLDKDALASMPVLLGATGGTGRHSLVLEYALRPLFGYLHADVVGTGVYAATDDWADGAGDDVRPLPERIRRAARELAEAVADREPAKPVGLYEAVPSFDQLLGSD</sequence>
<dbReference type="InterPro" id="IPR051814">
    <property type="entry name" value="NAD(P)H-dep_FMN_reductase"/>
</dbReference>
<dbReference type="SUPFAM" id="SSF52218">
    <property type="entry name" value="Flavoproteins"/>
    <property type="match status" value="1"/>
</dbReference>
<name>A0A511JCM8_9CELL</name>
<dbReference type="InterPro" id="IPR005025">
    <property type="entry name" value="FMN_Rdtase-like_dom"/>
</dbReference>
<evidence type="ECO:0000256" key="1">
    <source>
        <dbReference type="ARBA" id="ARBA00022630"/>
    </source>
</evidence>
<dbReference type="AlphaFoldDB" id="A0A511JCM8"/>
<evidence type="ECO:0000313" key="5">
    <source>
        <dbReference type="EMBL" id="GEL95757.1"/>
    </source>
</evidence>
<dbReference type="Proteomes" id="UP000321720">
    <property type="component" value="Unassembled WGS sequence"/>
</dbReference>